<evidence type="ECO:0000256" key="6">
    <source>
        <dbReference type="RuleBase" id="RU003560"/>
    </source>
</evidence>
<evidence type="ECO:0000313" key="9">
    <source>
        <dbReference type="Proteomes" id="UP000192042"/>
    </source>
</evidence>
<evidence type="ECO:0000256" key="4">
    <source>
        <dbReference type="ARBA" id="ARBA00022679"/>
    </source>
</evidence>
<evidence type="ECO:0000256" key="3">
    <source>
        <dbReference type="ARBA" id="ARBA00022576"/>
    </source>
</evidence>
<dbReference type="OrthoDB" id="9807885at2"/>
<dbReference type="InterPro" id="IPR015421">
    <property type="entry name" value="PyrdxlP-dep_Trfase_major"/>
</dbReference>
<comment type="cofactor">
    <cofactor evidence="1">
        <name>pyridoxal 5'-phosphate</name>
        <dbReference type="ChEBI" id="CHEBI:597326"/>
    </cofactor>
</comment>
<dbReference type="GO" id="GO:0045303">
    <property type="term" value="F:diaminobutyrate-2-oxoglutarate transaminase activity"/>
    <property type="evidence" value="ECO:0007669"/>
    <property type="project" value="UniProtKB-EC"/>
</dbReference>
<dbReference type="SUPFAM" id="SSF53383">
    <property type="entry name" value="PLP-dependent transferases"/>
    <property type="match status" value="1"/>
</dbReference>
<dbReference type="KEGG" id="nja:NSJP_3906"/>
<evidence type="ECO:0000313" key="8">
    <source>
        <dbReference type="EMBL" id="SLM50073.1"/>
    </source>
</evidence>
<feature type="compositionally biased region" description="Basic and acidic residues" evidence="7">
    <location>
        <begin position="1"/>
        <end position="10"/>
    </location>
</feature>
<reference evidence="8 9" key="1">
    <citation type="submission" date="2017-03" db="EMBL/GenBank/DDBJ databases">
        <authorList>
            <person name="Afonso C.L."/>
            <person name="Miller P.J."/>
            <person name="Scott M.A."/>
            <person name="Spackman E."/>
            <person name="Goraichik I."/>
            <person name="Dimitrov K.M."/>
            <person name="Suarez D.L."/>
            <person name="Swayne D.E."/>
        </authorList>
    </citation>
    <scope>NUCLEOTIDE SEQUENCE [LARGE SCALE GENOMIC DNA]</scope>
    <source>
        <strain evidence="8">Genome sequencing of Nitrospira japonica strain NJ11</strain>
    </source>
</reference>
<name>A0A1W1IBC8_9BACT</name>
<protein>
    <submittedName>
        <fullName evidence="8">Diaminobutyrate--2-oxoglutarate aminotransferase</fullName>
        <ecNumber evidence="8">2.6.1.76</ecNumber>
    </submittedName>
</protein>
<dbReference type="InterPro" id="IPR015424">
    <property type="entry name" value="PyrdxlP-dep_Trfase"/>
</dbReference>
<dbReference type="CDD" id="cd00610">
    <property type="entry name" value="OAT_like"/>
    <property type="match status" value="1"/>
</dbReference>
<dbReference type="Gene3D" id="3.40.640.10">
    <property type="entry name" value="Type I PLP-dependent aspartate aminotransferase-like (Major domain)"/>
    <property type="match status" value="1"/>
</dbReference>
<keyword evidence="9" id="KW-1185">Reference proteome</keyword>
<dbReference type="InterPro" id="IPR005814">
    <property type="entry name" value="Aminotrans_3"/>
</dbReference>
<gene>
    <name evidence="8" type="primary">rhbA</name>
    <name evidence="8" type="ORF">NSJP_3906</name>
</gene>
<keyword evidence="3 8" id="KW-0032">Aminotransferase</keyword>
<dbReference type="Proteomes" id="UP000192042">
    <property type="component" value="Chromosome I"/>
</dbReference>
<dbReference type="InterPro" id="IPR049704">
    <property type="entry name" value="Aminotrans_3_PPA_site"/>
</dbReference>
<evidence type="ECO:0000256" key="1">
    <source>
        <dbReference type="ARBA" id="ARBA00001933"/>
    </source>
</evidence>
<dbReference type="NCBIfam" id="NF005393">
    <property type="entry name" value="PRK06938.1"/>
    <property type="match status" value="1"/>
</dbReference>
<accession>A0A1W1IBC8</accession>
<dbReference type="GO" id="GO:0030170">
    <property type="term" value="F:pyridoxal phosphate binding"/>
    <property type="evidence" value="ECO:0007669"/>
    <property type="project" value="InterPro"/>
</dbReference>
<dbReference type="InterPro" id="IPR015422">
    <property type="entry name" value="PyrdxlP-dep_Trfase_small"/>
</dbReference>
<evidence type="ECO:0000256" key="2">
    <source>
        <dbReference type="ARBA" id="ARBA00008954"/>
    </source>
</evidence>
<dbReference type="AlphaFoldDB" id="A0A1W1IBC8"/>
<dbReference type="EC" id="2.6.1.76" evidence="8"/>
<dbReference type="STRING" id="1325564.NSJP_3906"/>
<dbReference type="PANTHER" id="PTHR43552:SF1">
    <property type="entry name" value="DIAMINOBUTYRATE--2-OXOGLUTARATE AMINOTRANSFERASE"/>
    <property type="match status" value="1"/>
</dbReference>
<dbReference type="InterPro" id="IPR004637">
    <property type="entry name" value="Dat"/>
</dbReference>
<dbReference type="PIRSF" id="PIRSF000521">
    <property type="entry name" value="Transaminase_4ab_Lys_Orn"/>
    <property type="match status" value="1"/>
</dbReference>
<dbReference type="NCBIfam" id="TIGR00709">
    <property type="entry name" value="dat"/>
    <property type="match status" value="1"/>
</dbReference>
<organism evidence="8 9">
    <name type="scientific">Nitrospira japonica</name>
    <dbReference type="NCBI Taxonomy" id="1325564"/>
    <lineage>
        <taxon>Bacteria</taxon>
        <taxon>Pseudomonadati</taxon>
        <taxon>Nitrospirota</taxon>
        <taxon>Nitrospiria</taxon>
        <taxon>Nitrospirales</taxon>
        <taxon>Nitrospiraceae</taxon>
        <taxon>Nitrospira</taxon>
    </lineage>
</organism>
<dbReference type="FunFam" id="3.40.640.10:FF:000091">
    <property type="entry name" value="Diaminobutyrate--2-oxoglutarate aminotransferase"/>
    <property type="match status" value="1"/>
</dbReference>
<evidence type="ECO:0000256" key="5">
    <source>
        <dbReference type="ARBA" id="ARBA00022898"/>
    </source>
</evidence>
<dbReference type="Pfam" id="PF00202">
    <property type="entry name" value="Aminotran_3"/>
    <property type="match status" value="1"/>
</dbReference>
<dbReference type="PROSITE" id="PS00600">
    <property type="entry name" value="AA_TRANSFER_CLASS_3"/>
    <property type="match status" value="1"/>
</dbReference>
<dbReference type="PANTHER" id="PTHR43552">
    <property type="entry name" value="DIAMINOBUTYRATE--2-OXOGLUTARATE AMINOTRANSFERASE"/>
    <property type="match status" value="1"/>
</dbReference>
<evidence type="ECO:0000256" key="7">
    <source>
        <dbReference type="SAM" id="MobiDB-lite"/>
    </source>
</evidence>
<keyword evidence="4 8" id="KW-0808">Transferase</keyword>
<comment type="similarity">
    <text evidence="2 6">Belongs to the class-III pyridoxal-phosphate-dependent aminotransferase family.</text>
</comment>
<keyword evidence="5 6" id="KW-0663">Pyridoxal phosphate</keyword>
<proteinExistence type="inferred from homology"/>
<dbReference type="Gene3D" id="3.90.1150.10">
    <property type="entry name" value="Aspartate Aminotransferase, domain 1"/>
    <property type="match status" value="1"/>
</dbReference>
<sequence>MTVHVDDMRHTFSTSRKAPPAEQRVNPYLERQTERESNARSYPRRLPLALRKAKGIYVEDTDGRTYIDCLACAGALALGHNHPVVLEAIQRFLEDGVPFQTLDLTTPVKDQFVDSLFAALPKTFAEDARIQFCGPSGADAVEAAIKLVKTVTGRRTILSFQGAYHGMTHGGLALTGHLGPKSAVSGLMPDVQFLPYPYEYRCPFGTGGESGHRLSSTYIERLLDDPNSGVVSPAAMILEVVQGEGGVIPCPDAWLQDIRRITRERKIPLIVDEIQTGLGRTGTLLAFERAGITPDVLVMSKAIGGGLPLSVVVYRPELDLWQPGAHAGTFRGNQMAMAAGAATIEFVRTHRLDQHAQIMGERLLTHLRALQASSRSLGDVRGRGLMIGVEVVDTDARPDARGTYPAAPEMARKIQTEALRRGLILELGGRNGCVVRFLSPLVVTEEEIDLIASIFGEAVVAAERDART</sequence>
<dbReference type="EMBL" id="LT828648">
    <property type="protein sequence ID" value="SLM50073.1"/>
    <property type="molecule type" value="Genomic_DNA"/>
</dbReference>
<feature type="region of interest" description="Disordered" evidence="7">
    <location>
        <begin position="1"/>
        <end position="42"/>
    </location>
</feature>